<gene>
    <name evidence="1" type="ORF">I306_06746</name>
</gene>
<proteinExistence type="predicted"/>
<organism evidence="1 2">
    <name type="scientific">Cryptococcus gattii EJB2</name>
    <dbReference type="NCBI Taxonomy" id="1296103"/>
    <lineage>
        <taxon>Eukaryota</taxon>
        <taxon>Fungi</taxon>
        <taxon>Dikarya</taxon>
        <taxon>Basidiomycota</taxon>
        <taxon>Agaricomycotina</taxon>
        <taxon>Tremellomycetes</taxon>
        <taxon>Tremellales</taxon>
        <taxon>Cryptococcaceae</taxon>
        <taxon>Cryptococcus</taxon>
        <taxon>Cryptococcus gattii species complex</taxon>
    </lineage>
</organism>
<keyword evidence="2" id="KW-1185">Reference proteome</keyword>
<evidence type="ECO:0000313" key="2">
    <source>
        <dbReference type="Proteomes" id="UP000054272"/>
    </source>
</evidence>
<dbReference type="EMBL" id="KN848807">
    <property type="protein sequence ID" value="KIR76212.1"/>
    <property type="molecule type" value="Genomic_DNA"/>
</dbReference>
<evidence type="ECO:0000313" key="1">
    <source>
        <dbReference type="EMBL" id="KIR76212.1"/>
    </source>
</evidence>
<reference evidence="1 2" key="1">
    <citation type="submission" date="2015-01" db="EMBL/GenBank/DDBJ databases">
        <title>The Genome Sequence of Cryptococcus gattii EJB2.</title>
        <authorList>
            <consortium name="The Broad Institute Genomics Platform"/>
            <person name="Cuomo C."/>
            <person name="Litvintseva A."/>
            <person name="Chen Y."/>
            <person name="Heitman J."/>
            <person name="Sun S."/>
            <person name="Springer D."/>
            <person name="Dromer F."/>
            <person name="Young S."/>
            <person name="Zeng Q."/>
            <person name="Gargeya S."/>
            <person name="Abouelleil A."/>
            <person name="Alvarado L."/>
            <person name="Chapman S.B."/>
            <person name="Gainer-Dewar J."/>
            <person name="Goldberg J."/>
            <person name="Griggs A."/>
            <person name="Gujja S."/>
            <person name="Hansen M."/>
            <person name="Howarth C."/>
            <person name="Imamovic A."/>
            <person name="Larimer J."/>
            <person name="Murphy C."/>
            <person name="Naylor J."/>
            <person name="Pearson M."/>
            <person name="Priest M."/>
            <person name="Roberts A."/>
            <person name="Saif S."/>
            <person name="Shea T."/>
            <person name="Sykes S."/>
            <person name="Wortman J."/>
            <person name="Nusbaum C."/>
            <person name="Birren B."/>
        </authorList>
    </citation>
    <scope>NUCLEOTIDE SEQUENCE [LARGE SCALE GENOMIC DNA]</scope>
    <source>
        <strain evidence="1 2">EJB2</strain>
    </source>
</reference>
<name>A0ABR5BKP2_9TREE</name>
<protein>
    <submittedName>
        <fullName evidence="1">Uncharacterized protein</fullName>
    </submittedName>
</protein>
<sequence>MASDEAHLNLILWQTLSSAPNHLLDTVRIMISQTRRYLDADSLTDAVPLVLAVMVGLGAVIGMRPSSQVDIGIRSYATVAAVDTSNSLAILSIVGALRGRHWVSSRYLQSAGVIGQVSAGTARFYICVPLTLGVHASWALPLTYFINLDSVDVWVKKQAILYKIWAGLLGGMYPTTRCSTECHYGWLLRVTCIYSCFGFPYSAKCVRTVTCKHWPNHTAMSAPIIAYLHSQPFDLSSPSSMDYRHLKQCRSQTFSYKERPKEEEERSVRVTVDTYVFRHPQRQPCFLTALHLRLPICSLTLVNSLTHYRRRILNLVVHLLLQASNQLYHLVASRS</sequence>
<accession>A0ABR5BKP2</accession>
<dbReference type="Proteomes" id="UP000054272">
    <property type="component" value="Unassembled WGS sequence"/>
</dbReference>